<evidence type="ECO:0000313" key="2">
    <source>
        <dbReference type="EMBL" id="PKA76199.1"/>
    </source>
</evidence>
<feature type="transmembrane region" description="Helical" evidence="1">
    <location>
        <begin position="372"/>
        <end position="394"/>
    </location>
</feature>
<gene>
    <name evidence="2" type="ORF">ATI14_3157</name>
</gene>
<evidence type="ECO:0000256" key="1">
    <source>
        <dbReference type="SAM" id="Phobius"/>
    </source>
</evidence>
<keyword evidence="1" id="KW-1133">Transmembrane helix</keyword>
<reference evidence="2 3" key="1">
    <citation type="submission" date="2017-11" db="EMBL/GenBank/DDBJ databases">
        <title>Genome sequencing of a diverse group of Pseudomonas species.</title>
        <authorList>
            <person name="Loper J."/>
        </authorList>
    </citation>
    <scope>NUCLEOTIDE SEQUENCE [LARGE SCALE GENOMIC DNA]</scope>
    <source>
        <strain evidence="2 3">NCPPB 2192</strain>
    </source>
</reference>
<evidence type="ECO:0000313" key="3">
    <source>
        <dbReference type="Proteomes" id="UP000232891"/>
    </source>
</evidence>
<sequence>MLVLEWKLVKMAKRIKFVDLLPIYRAMEKAPGSLYKLVITNDVLKSALALAIDDSNIDESGIAVRQGDYENINLGDVFILAVAQPRLGLGILAENFSKYITSTTGARVKERDNYFLIDEAFSSSDQPVITIVNRYRRVLRLIGLINEAAHYLDSAKEELVFYKDGRFVVPLVYGVQEVNALDFPVFELLERFVLDPYHKEQKVKMLGENLIEMLSMVPVSQRFSHLISQLSDLYSRLQAGYNLFASDYTYEKAVTEVHAFKVDVITKIHKAITDIQAQVLGIPIATFIALSQLKKTTALNAQFAANTVIFFGVLVFCLLLIGFLVNQHATLDTIKQEVLRQKKIFEKRFETKQVAYLEEFAAITKRLSWQYAAVYAVGVLDVLMFCGSAVYYVVHTRPIYGILF</sequence>
<dbReference type="EMBL" id="PHHD01000001">
    <property type="protein sequence ID" value="PKA76199.1"/>
    <property type="molecule type" value="Genomic_DNA"/>
</dbReference>
<feature type="transmembrane region" description="Helical" evidence="1">
    <location>
        <begin position="303"/>
        <end position="325"/>
    </location>
</feature>
<protein>
    <recommendedName>
        <fullName evidence="4">Phage-related membrane protein</fullName>
    </recommendedName>
</protein>
<proteinExistence type="predicted"/>
<keyword evidence="1" id="KW-0812">Transmembrane</keyword>
<comment type="caution">
    <text evidence="2">The sequence shown here is derived from an EMBL/GenBank/DDBJ whole genome shotgun (WGS) entry which is preliminary data.</text>
</comment>
<name>A0ABX4QH97_PSETO</name>
<organism evidence="2 3">
    <name type="scientific">Pseudomonas tolaasii NCPPB 2192</name>
    <dbReference type="NCBI Taxonomy" id="564423"/>
    <lineage>
        <taxon>Bacteria</taxon>
        <taxon>Pseudomonadati</taxon>
        <taxon>Pseudomonadota</taxon>
        <taxon>Gammaproteobacteria</taxon>
        <taxon>Pseudomonadales</taxon>
        <taxon>Pseudomonadaceae</taxon>
        <taxon>Pseudomonas</taxon>
    </lineage>
</organism>
<keyword evidence="1" id="KW-0472">Membrane</keyword>
<evidence type="ECO:0008006" key="4">
    <source>
        <dbReference type="Google" id="ProtNLM"/>
    </source>
</evidence>
<keyword evidence="3" id="KW-1185">Reference proteome</keyword>
<dbReference type="Proteomes" id="UP000232891">
    <property type="component" value="Unassembled WGS sequence"/>
</dbReference>
<accession>A0ABX4QH97</accession>